<evidence type="ECO:0000313" key="3">
    <source>
        <dbReference type="Proteomes" id="UP000249061"/>
    </source>
</evidence>
<feature type="transmembrane region" description="Helical" evidence="1">
    <location>
        <begin position="32"/>
        <end position="52"/>
    </location>
</feature>
<organism evidence="2 3">
    <name type="scientific">Archangium gephyra</name>
    <dbReference type="NCBI Taxonomy" id="48"/>
    <lineage>
        <taxon>Bacteria</taxon>
        <taxon>Pseudomonadati</taxon>
        <taxon>Myxococcota</taxon>
        <taxon>Myxococcia</taxon>
        <taxon>Myxococcales</taxon>
        <taxon>Cystobacterineae</taxon>
        <taxon>Archangiaceae</taxon>
        <taxon>Archangium</taxon>
    </lineage>
</organism>
<dbReference type="EMBL" id="QFQP01000006">
    <property type="protein sequence ID" value="PZR14914.1"/>
    <property type="molecule type" value="Genomic_DNA"/>
</dbReference>
<dbReference type="Proteomes" id="UP000249061">
    <property type="component" value="Unassembled WGS sequence"/>
</dbReference>
<sequence length="168" mass="18075">MNQRRRDALLGLSFLLVFPAFGLGSALRGTPAGTVLVLLNSVLVVTLGALLWRESETTGALYFGGRLTEAVLLLINPTGETYQLAMASLALASIPFWWSVPHLAPRWLRSFGVIGYAVFFVGTQLELFGVRAGLWLSLPGGLFEVTMACWFLSRAWRGGGESGSATPA</sequence>
<accession>A0A2W5VFN6</accession>
<evidence type="ECO:0000313" key="2">
    <source>
        <dbReference type="EMBL" id="PZR14914.1"/>
    </source>
</evidence>
<keyword evidence="1" id="KW-0472">Membrane</keyword>
<keyword evidence="1" id="KW-0812">Transmembrane</keyword>
<name>A0A2W5VFN6_9BACT</name>
<evidence type="ECO:0008006" key="4">
    <source>
        <dbReference type="Google" id="ProtNLM"/>
    </source>
</evidence>
<proteinExistence type="predicted"/>
<feature type="transmembrane region" description="Helical" evidence="1">
    <location>
        <begin position="107"/>
        <end position="128"/>
    </location>
</feature>
<gene>
    <name evidence="2" type="ORF">DI536_09015</name>
</gene>
<protein>
    <recommendedName>
        <fullName evidence="4">DUF4386 domain-containing protein</fullName>
    </recommendedName>
</protein>
<reference evidence="2 3" key="1">
    <citation type="submission" date="2017-08" db="EMBL/GenBank/DDBJ databases">
        <title>Infants hospitalized years apart are colonized by the same room-sourced microbial strains.</title>
        <authorList>
            <person name="Brooks B."/>
            <person name="Olm M.R."/>
            <person name="Firek B.A."/>
            <person name="Baker R."/>
            <person name="Thomas B.C."/>
            <person name="Morowitz M.J."/>
            <person name="Banfield J.F."/>
        </authorList>
    </citation>
    <scope>NUCLEOTIDE SEQUENCE [LARGE SCALE GENOMIC DNA]</scope>
    <source>
        <strain evidence="2">S2_003_000_R2_14</strain>
    </source>
</reference>
<comment type="caution">
    <text evidence="2">The sequence shown here is derived from an EMBL/GenBank/DDBJ whole genome shotgun (WGS) entry which is preliminary data.</text>
</comment>
<evidence type="ECO:0000256" key="1">
    <source>
        <dbReference type="SAM" id="Phobius"/>
    </source>
</evidence>
<dbReference type="AlphaFoldDB" id="A0A2W5VFN6"/>
<keyword evidence="1" id="KW-1133">Transmembrane helix</keyword>